<feature type="transmembrane region" description="Helical" evidence="2">
    <location>
        <begin position="28"/>
        <end position="52"/>
    </location>
</feature>
<name>A0A4P9YC09_ROZAC</name>
<evidence type="ECO:0000313" key="4">
    <source>
        <dbReference type="Proteomes" id="UP000281549"/>
    </source>
</evidence>
<keyword evidence="2" id="KW-1133">Transmembrane helix</keyword>
<feature type="transmembrane region" description="Helical" evidence="2">
    <location>
        <begin position="58"/>
        <end position="79"/>
    </location>
</feature>
<dbReference type="AlphaFoldDB" id="A0A4P9YC09"/>
<keyword evidence="2" id="KW-0812">Transmembrane</keyword>
<organism evidence="3 4">
    <name type="scientific">Rozella allomycis (strain CSF55)</name>
    <dbReference type="NCBI Taxonomy" id="988480"/>
    <lineage>
        <taxon>Eukaryota</taxon>
        <taxon>Fungi</taxon>
        <taxon>Fungi incertae sedis</taxon>
        <taxon>Cryptomycota</taxon>
        <taxon>Cryptomycota incertae sedis</taxon>
        <taxon>Rozella</taxon>
    </lineage>
</organism>
<protein>
    <submittedName>
        <fullName evidence="3">Uncharacterized protein</fullName>
    </submittedName>
</protein>
<reference evidence="4" key="1">
    <citation type="journal article" date="2018" name="Nat. Microbiol.">
        <title>Leveraging single-cell genomics to expand the fungal tree of life.</title>
        <authorList>
            <person name="Ahrendt S.R."/>
            <person name="Quandt C.A."/>
            <person name="Ciobanu D."/>
            <person name="Clum A."/>
            <person name="Salamov A."/>
            <person name="Andreopoulos B."/>
            <person name="Cheng J.F."/>
            <person name="Woyke T."/>
            <person name="Pelin A."/>
            <person name="Henrissat B."/>
            <person name="Reynolds N.K."/>
            <person name="Benny G.L."/>
            <person name="Smith M.E."/>
            <person name="James T.Y."/>
            <person name="Grigoriev I.V."/>
        </authorList>
    </citation>
    <scope>NUCLEOTIDE SEQUENCE [LARGE SCALE GENOMIC DNA]</scope>
    <source>
        <strain evidence="4">CSF55</strain>
    </source>
</reference>
<evidence type="ECO:0000313" key="3">
    <source>
        <dbReference type="EMBL" id="RKP16635.1"/>
    </source>
</evidence>
<evidence type="ECO:0000256" key="1">
    <source>
        <dbReference type="SAM" id="MobiDB-lite"/>
    </source>
</evidence>
<keyword evidence="2" id="KW-0472">Membrane</keyword>
<feature type="non-terminal residue" evidence="3">
    <location>
        <position position="114"/>
    </location>
</feature>
<dbReference type="EMBL" id="ML006351">
    <property type="protein sequence ID" value="RKP16635.1"/>
    <property type="molecule type" value="Genomic_DNA"/>
</dbReference>
<sequence>MYMKKWKKLSNIASTLSNSNNNTFAKQILAIVFQTGVLHTLNVASFVLNLFIFPEGLMYVLIVYIVQILTDVITFLIYIKSRREDGTSSELESKRKHTSTAHKITNIKASAPIS</sequence>
<proteinExistence type="predicted"/>
<feature type="region of interest" description="Disordered" evidence="1">
    <location>
        <begin position="83"/>
        <end position="114"/>
    </location>
</feature>
<gene>
    <name evidence="3" type="ORF">ROZALSC1DRAFT_31468</name>
</gene>
<evidence type="ECO:0000256" key="2">
    <source>
        <dbReference type="SAM" id="Phobius"/>
    </source>
</evidence>
<dbReference type="Proteomes" id="UP000281549">
    <property type="component" value="Unassembled WGS sequence"/>
</dbReference>
<accession>A0A4P9YC09</accession>